<feature type="compositionally biased region" description="Basic and acidic residues" evidence="2">
    <location>
        <begin position="266"/>
        <end position="276"/>
    </location>
</feature>
<feature type="region of interest" description="Disordered" evidence="2">
    <location>
        <begin position="126"/>
        <end position="276"/>
    </location>
</feature>
<comment type="caution">
    <text evidence="3">The sequence shown here is derived from an EMBL/GenBank/DDBJ whole genome shotgun (WGS) entry which is preliminary data.</text>
</comment>
<evidence type="ECO:0000256" key="2">
    <source>
        <dbReference type="SAM" id="MobiDB-lite"/>
    </source>
</evidence>
<dbReference type="PANTHER" id="PTHR15489">
    <property type="entry name" value="CASPASE 8 ASSOCIATED PROTEIN 2"/>
    <property type="match status" value="1"/>
</dbReference>
<dbReference type="EMBL" id="CM035444">
    <property type="protein sequence ID" value="KAH7276609.1"/>
    <property type="molecule type" value="Genomic_DNA"/>
</dbReference>
<sequence>MDDPDQLYDDLFEDLEDGRAIIKTSLHELEDRIKDLSNEAEELKAQVRNLQQENEGLSKQNEILTRNISCLFKTAQMEISRKDKQIKALQQESLCASTSGARSVPLAIARADSLPAKEQTVATVFPALSNGGRRQDEAGISSKKDSSTENEASRDFVTVQKQSVEGRVRHENRLDMSKRNEDRRLGRQHRDRTDAVRVNDAYDKYEKYQDDTRKREREDKHREEHEKRRHREEHERRRHDEGYHGRSTTDAGGRRPSSHAARGHWKVHERTEFAVS</sequence>
<organism evidence="3 4">
    <name type="scientific">Ceratopteris richardii</name>
    <name type="common">Triangle waterfern</name>
    <dbReference type="NCBI Taxonomy" id="49495"/>
    <lineage>
        <taxon>Eukaryota</taxon>
        <taxon>Viridiplantae</taxon>
        <taxon>Streptophyta</taxon>
        <taxon>Embryophyta</taxon>
        <taxon>Tracheophyta</taxon>
        <taxon>Polypodiopsida</taxon>
        <taxon>Polypodiidae</taxon>
        <taxon>Polypodiales</taxon>
        <taxon>Pteridineae</taxon>
        <taxon>Pteridaceae</taxon>
        <taxon>Parkerioideae</taxon>
        <taxon>Ceratopteris</taxon>
    </lineage>
</organism>
<reference evidence="3" key="1">
    <citation type="submission" date="2021-08" db="EMBL/GenBank/DDBJ databases">
        <title>WGS assembly of Ceratopteris richardii.</title>
        <authorList>
            <person name="Marchant D.B."/>
            <person name="Chen G."/>
            <person name="Jenkins J."/>
            <person name="Shu S."/>
            <person name="Leebens-Mack J."/>
            <person name="Grimwood J."/>
            <person name="Schmutz J."/>
            <person name="Soltis P."/>
            <person name="Soltis D."/>
            <person name="Chen Z.-H."/>
        </authorList>
    </citation>
    <scope>NUCLEOTIDE SEQUENCE</scope>
    <source>
        <strain evidence="3">Whitten #5841</strain>
        <tissue evidence="3">Leaf</tissue>
    </source>
</reference>
<evidence type="ECO:0000313" key="4">
    <source>
        <dbReference type="Proteomes" id="UP000825935"/>
    </source>
</evidence>
<dbReference type="OrthoDB" id="1938039at2759"/>
<accession>A0A8T2PYX4</accession>
<feature type="compositionally biased region" description="Basic and acidic residues" evidence="2">
    <location>
        <begin position="164"/>
        <end position="185"/>
    </location>
</feature>
<dbReference type="GO" id="GO:0003714">
    <property type="term" value="F:transcription corepressor activity"/>
    <property type="evidence" value="ECO:0007669"/>
    <property type="project" value="TreeGrafter"/>
</dbReference>
<feature type="coiled-coil region" evidence="1">
    <location>
        <begin position="19"/>
        <end position="92"/>
    </location>
</feature>
<dbReference type="GO" id="GO:0005739">
    <property type="term" value="C:mitochondrion"/>
    <property type="evidence" value="ECO:0007669"/>
    <property type="project" value="TreeGrafter"/>
</dbReference>
<protein>
    <submittedName>
        <fullName evidence="3">Uncharacterized protein</fullName>
    </submittedName>
</protein>
<keyword evidence="4" id="KW-1185">Reference proteome</keyword>
<feature type="compositionally biased region" description="Basic and acidic residues" evidence="2">
    <location>
        <begin position="191"/>
        <end position="244"/>
    </location>
</feature>
<evidence type="ECO:0000313" key="3">
    <source>
        <dbReference type="EMBL" id="KAH7276609.1"/>
    </source>
</evidence>
<dbReference type="PANTHER" id="PTHR15489:SF2">
    <property type="entry name" value="CASP8-ASSOCIATED PROTEIN 2"/>
    <property type="match status" value="1"/>
</dbReference>
<keyword evidence="1" id="KW-0175">Coiled coil</keyword>
<dbReference type="AlphaFoldDB" id="A0A8T2PYX4"/>
<dbReference type="GO" id="GO:0036337">
    <property type="term" value="P:Fas signaling pathway"/>
    <property type="evidence" value="ECO:0007669"/>
    <property type="project" value="TreeGrafter"/>
</dbReference>
<gene>
    <name evidence="3" type="ORF">KP509_39G014500</name>
</gene>
<dbReference type="InterPro" id="IPR039674">
    <property type="entry name" value="FLASH"/>
</dbReference>
<proteinExistence type="predicted"/>
<feature type="compositionally biased region" description="Basic and acidic residues" evidence="2">
    <location>
        <begin position="133"/>
        <end position="154"/>
    </location>
</feature>
<dbReference type="Proteomes" id="UP000825935">
    <property type="component" value="Chromosome 39"/>
</dbReference>
<name>A0A8T2PYX4_CERRI</name>
<evidence type="ECO:0000256" key="1">
    <source>
        <dbReference type="SAM" id="Coils"/>
    </source>
</evidence>